<sequence>MKRENLNHIINDFFDGITPKKYSNYIRYWLMKDIQVEEKEEAMLQIWNNLHEEDMNVQDALQRFQANRNEYESRIRQRNKRKKILRWAAILILPIISAVLPWLYAEKFFEQKQLVEYYVPEGKIDSLILSDGTKVILNSNSNILYPSSFNAHSGNRDVYLLGEGYFSVAKDTRHPFIVHSGKLNIQVLGTEFSVKAYPNEEQITTTLVKGSVKLYDESHNEIMSPNEQIVYNRANGQLLKQSVLASECNYWMLHNLSFNNQPLGKILQEIEKQYKVKFDIGRSVETNQRFTMNFTNRETIDDVMKVITKLKNNLEYYKDGQTIKLIQSRKEDTH</sequence>
<keyword evidence="1" id="KW-0812">Transmembrane</keyword>
<accession>A0AAW4NP77</accession>
<reference evidence="4" key="1">
    <citation type="submission" date="2021-07" db="EMBL/GenBank/DDBJ databases">
        <title>Genomic diversity and antimicrobial resistance of Prevotella spp. isolated from chronic lung disease airways.</title>
        <authorList>
            <person name="Webb K.A."/>
            <person name="Olagoke O.S."/>
            <person name="Baird T."/>
            <person name="Neill J."/>
            <person name="Pham A."/>
            <person name="Wells T.J."/>
            <person name="Ramsay K.A."/>
            <person name="Bell S.C."/>
            <person name="Sarovich D.S."/>
            <person name="Price E.P."/>
        </authorList>
    </citation>
    <scope>NUCLEOTIDE SEQUENCE</scope>
    <source>
        <strain evidence="4">SCHI0047.S.3</strain>
    </source>
</reference>
<feature type="transmembrane region" description="Helical" evidence="1">
    <location>
        <begin position="84"/>
        <end position="104"/>
    </location>
</feature>
<protein>
    <submittedName>
        <fullName evidence="4">FecR domain-containing protein</fullName>
    </submittedName>
</protein>
<feature type="domain" description="Protein FecR C-terminal" evidence="3">
    <location>
        <begin position="256"/>
        <end position="324"/>
    </location>
</feature>
<evidence type="ECO:0000313" key="5">
    <source>
        <dbReference type="Proteomes" id="UP001196873"/>
    </source>
</evidence>
<comment type="caution">
    <text evidence="4">The sequence shown here is derived from an EMBL/GenBank/DDBJ whole genome shotgun (WGS) entry which is preliminary data.</text>
</comment>
<evidence type="ECO:0000256" key="1">
    <source>
        <dbReference type="SAM" id="Phobius"/>
    </source>
</evidence>
<dbReference type="PIRSF" id="PIRSF018266">
    <property type="entry name" value="FecR"/>
    <property type="match status" value="1"/>
</dbReference>
<dbReference type="Proteomes" id="UP001196873">
    <property type="component" value="Unassembled WGS sequence"/>
</dbReference>
<dbReference type="AlphaFoldDB" id="A0AAW4NP77"/>
<evidence type="ECO:0000313" key="4">
    <source>
        <dbReference type="EMBL" id="MBW4865519.1"/>
    </source>
</evidence>
<name>A0AAW4NP77_9BACT</name>
<evidence type="ECO:0000259" key="3">
    <source>
        <dbReference type="Pfam" id="PF16344"/>
    </source>
</evidence>
<gene>
    <name evidence="4" type="ORF">KZY68_05710</name>
</gene>
<dbReference type="EMBL" id="JAHXRF010000007">
    <property type="protein sequence ID" value="MBW4865519.1"/>
    <property type="molecule type" value="Genomic_DNA"/>
</dbReference>
<dbReference type="GO" id="GO:0016989">
    <property type="term" value="F:sigma factor antagonist activity"/>
    <property type="evidence" value="ECO:0007669"/>
    <property type="project" value="TreeGrafter"/>
</dbReference>
<dbReference type="RefSeq" id="WP_219424924.1">
    <property type="nucleotide sequence ID" value="NZ_JAHXQY010000002.1"/>
</dbReference>
<dbReference type="InterPro" id="IPR006860">
    <property type="entry name" value="FecR"/>
</dbReference>
<evidence type="ECO:0000259" key="2">
    <source>
        <dbReference type="Pfam" id="PF04773"/>
    </source>
</evidence>
<proteinExistence type="predicted"/>
<dbReference type="PANTHER" id="PTHR30273">
    <property type="entry name" value="PERIPLASMIC SIGNAL SENSOR AND SIGMA FACTOR ACTIVATOR FECR-RELATED"/>
    <property type="match status" value="1"/>
</dbReference>
<organism evidence="4 5">
    <name type="scientific">Segatella salivae</name>
    <dbReference type="NCBI Taxonomy" id="228604"/>
    <lineage>
        <taxon>Bacteria</taxon>
        <taxon>Pseudomonadati</taxon>
        <taxon>Bacteroidota</taxon>
        <taxon>Bacteroidia</taxon>
        <taxon>Bacteroidales</taxon>
        <taxon>Prevotellaceae</taxon>
        <taxon>Segatella</taxon>
    </lineage>
</organism>
<dbReference type="InterPro" id="IPR032508">
    <property type="entry name" value="FecR_C"/>
</dbReference>
<feature type="domain" description="FecR protein" evidence="2">
    <location>
        <begin position="119"/>
        <end position="213"/>
    </location>
</feature>
<dbReference type="Pfam" id="PF04773">
    <property type="entry name" value="FecR"/>
    <property type="match status" value="1"/>
</dbReference>
<dbReference type="FunFam" id="2.60.120.1440:FF:000001">
    <property type="entry name" value="Putative anti-sigma factor"/>
    <property type="match status" value="1"/>
</dbReference>
<dbReference type="Pfam" id="PF16344">
    <property type="entry name" value="FecR_C"/>
    <property type="match status" value="1"/>
</dbReference>
<dbReference type="InterPro" id="IPR012373">
    <property type="entry name" value="Ferrdict_sens_TM"/>
</dbReference>
<dbReference type="PANTHER" id="PTHR30273:SF2">
    <property type="entry name" value="PROTEIN FECR"/>
    <property type="match status" value="1"/>
</dbReference>
<keyword evidence="1" id="KW-0472">Membrane</keyword>
<keyword evidence="1" id="KW-1133">Transmembrane helix</keyword>